<organism evidence="2 3">
    <name type="scientific">Candidatus Naiadarchaeum limnaeum</name>
    <dbReference type="NCBI Taxonomy" id="2756139"/>
    <lineage>
        <taxon>Archaea</taxon>
        <taxon>Candidatus Undinarchaeota</taxon>
        <taxon>Candidatus Undinarchaeia</taxon>
        <taxon>Candidatus Naiadarchaeales</taxon>
        <taxon>Candidatus Naiadarchaeaceae</taxon>
        <taxon>Candidatus Naiadarchaeum</taxon>
    </lineage>
</organism>
<name>A0A832XJC5_9ARCH</name>
<dbReference type="GO" id="GO:0045936">
    <property type="term" value="P:negative regulation of phosphate metabolic process"/>
    <property type="evidence" value="ECO:0007669"/>
    <property type="project" value="InterPro"/>
</dbReference>
<dbReference type="GO" id="GO:0030643">
    <property type="term" value="P:intracellular phosphate ion homeostasis"/>
    <property type="evidence" value="ECO:0007669"/>
    <property type="project" value="InterPro"/>
</dbReference>
<sequence>MEVRKLIKMGKSSCVVSLPKKWIDSTKLKPGNNVYIDDFSNGGLLLRSENSAPQMRTVTLQLDNKIDFDYLQRILVSKYLTGFERIDIEGKEILSPKLREEISRVSSSLIGLEVVEEGMKRISIECLVKPGELPIDKIIRRMYLLAKDMHKDAVDVLFQRDKILAKTVIERDSTINRLHYLSMRYLNLATTPGASSDIDISAKECLFYQSTTKKLEGVADHAKGIAKYLSRVDQRKLPKNLVENIKKVNLRINELFDTSMRAFFKNDPVMANSVIENSESIREELKEMAQSALRLKGEAALNIALALDSGLRIIEYSGEIAEVVIDRAA</sequence>
<proteinExistence type="predicted"/>
<dbReference type="InterPro" id="IPR028366">
    <property type="entry name" value="PhoU"/>
</dbReference>
<dbReference type="Pfam" id="PF01895">
    <property type="entry name" value="PhoU"/>
    <property type="match status" value="1"/>
</dbReference>
<evidence type="ECO:0000313" key="3">
    <source>
        <dbReference type="Proteomes" id="UP000646946"/>
    </source>
</evidence>
<dbReference type="EMBL" id="DVAB01000023">
    <property type="protein sequence ID" value="HIK00397.1"/>
    <property type="molecule type" value="Genomic_DNA"/>
</dbReference>
<dbReference type="InterPro" id="IPR026022">
    <property type="entry name" value="PhoU_dom"/>
</dbReference>
<keyword evidence="3" id="KW-1185">Reference proteome</keyword>
<dbReference type="PANTHER" id="PTHR42930:SF2">
    <property type="entry name" value="PHOU DOMAIN-CONTAINING PROTEIN"/>
    <property type="match status" value="1"/>
</dbReference>
<dbReference type="AlphaFoldDB" id="A0A832XJC5"/>
<feature type="domain" description="PhoU" evidence="1">
    <location>
        <begin position="139"/>
        <end position="228"/>
    </location>
</feature>
<protein>
    <recommendedName>
        <fullName evidence="1">PhoU domain-containing protein</fullName>
    </recommendedName>
</protein>
<evidence type="ECO:0000313" key="2">
    <source>
        <dbReference type="EMBL" id="HIK00397.1"/>
    </source>
</evidence>
<dbReference type="Proteomes" id="UP000646946">
    <property type="component" value="Unassembled WGS sequence"/>
</dbReference>
<accession>A0A832XJC5</accession>
<evidence type="ECO:0000259" key="1">
    <source>
        <dbReference type="Pfam" id="PF01895"/>
    </source>
</evidence>
<dbReference type="Gene3D" id="1.20.58.220">
    <property type="entry name" value="Phosphate transport system protein phou homolog 2, domain 2"/>
    <property type="match status" value="1"/>
</dbReference>
<reference evidence="2 3" key="1">
    <citation type="journal article" name="Nat. Commun.">
        <title>Undinarchaeota illuminate DPANN phylogeny and the impact of gene transfer on archaeal evolution.</title>
        <authorList>
            <person name="Dombrowski N."/>
            <person name="Williams T.A."/>
            <person name="Sun J."/>
            <person name="Woodcroft B.J."/>
            <person name="Lee J.H."/>
            <person name="Minh B.Q."/>
            <person name="Rinke C."/>
            <person name="Spang A."/>
        </authorList>
    </citation>
    <scope>NUCLEOTIDE SEQUENCE [LARGE SCALE GENOMIC DNA]</scope>
    <source>
        <strain evidence="2">MAG_bin1129</strain>
    </source>
</reference>
<gene>
    <name evidence="2" type="ORF">H1016_02545</name>
</gene>
<comment type="caution">
    <text evidence="2">The sequence shown here is derived from an EMBL/GenBank/DDBJ whole genome shotgun (WGS) entry which is preliminary data.</text>
</comment>
<dbReference type="PANTHER" id="PTHR42930">
    <property type="entry name" value="PHOSPHATE-SPECIFIC TRANSPORT SYSTEM ACCESSORY PROTEIN PHOU"/>
    <property type="match status" value="1"/>
</dbReference>
<dbReference type="InterPro" id="IPR038078">
    <property type="entry name" value="PhoU-like_sf"/>
</dbReference>
<dbReference type="SUPFAM" id="SSF109755">
    <property type="entry name" value="PhoU-like"/>
    <property type="match status" value="1"/>
</dbReference>